<evidence type="ECO:0000256" key="1">
    <source>
        <dbReference type="SAM" id="MobiDB-lite"/>
    </source>
</evidence>
<dbReference type="Gene3D" id="2.60.40.10">
    <property type="entry name" value="Immunoglobulins"/>
    <property type="match status" value="1"/>
</dbReference>
<protein>
    <recommendedName>
        <fullName evidence="4">Ig-like domain-containing protein</fullName>
    </recommendedName>
</protein>
<dbReference type="EMBL" id="AKHW03005603">
    <property type="protein sequence ID" value="KYO26290.1"/>
    <property type="molecule type" value="Genomic_DNA"/>
</dbReference>
<evidence type="ECO:0008006" key="4">
    <source>
        <dbReference type="Google" id="ProtNLM"/>
    </source>
</evidence>
<dbReference type="InterPro" id="IPR036179">
    <property type="entry name" value="Ig-like_dom_sf"/>
</dbReference>
<comment type="caution">
    <text evidence="2">The sequence shown here is derived from an EMBL/GenBank/DDBJ whole genome shotgun (WGS) entry which is preliminary data.</text>
</comment>
<sequence>MRPLLPRQGAGVELSSANGGPGAGAASQSETGRERPVAQVSNKPSSPGGHTISSCWVHGFYPENISGVWLKNGEAQHTCSVALVSLGAALRVAWDKSRTGSSSGSNTGIKVSLSVSLLGEVLEDPVPGGFECVLTALCYQFLVVELEFT</sequence>
<dbReference type="AlphaFoldDB" id="A0A151MPG6"/>
<gene>
    <name evidence="2" type="ORF">Y1Q_0023115</name>
</gene>
<organism evidence="2 3">
    <name type="scientific">Alligator mississippiensis</name>
    <name type="common">American alligator</name>
    <dbReference type="NCBI Taxonomy" id="8496"/>
    <lineage>
        <taxon>Eukaryota</taxon>
        <taxon>Metazoa</taxon>
        <taxon>Chordata</taxon>
        <taxon>Craniata</taxon>
        <taxon>Vertebrata</taxon>
        <taxon>Euteleostomi</taxon>
        <taxon>Archelosauria</taxon>
        <taxon>Archosauria</taxon>
        <taxon>Crocodylia</taxon>
        <taxon>Alligatoridae</taxon>
        <taxon>Alligatorinae</taxon>
        <taxon>Alligator</taxon>
    </lineage>
</organism>
<evidence type="ECO:0000313" key="3">
    <source>
        <dbReference type="Proteomes" id="UP000050525"/>
    </source>
</evidence>
<proteinExistence type="predicted"/>
<keyword evidence="3" id="KW-1185">Reference proteome</keyword>
<dbReference type="SUPFAM" id="SSF48726">
    <property type="entry name" value="Immunoglobulin"/>
    <property type="match status" value="1"/>
</dbReference>
<name>A0A151MPG6_ALLMI</name>
<reference evidence="2 3" key="1">
    <citation type="journal article" date="2012" name="Genome Biol.">
        <title>Sequencing three crocodilian genomes to illuminate the evolution of archosaurs and amniotes.</title>
        <authorList>
            <person name="St John J.A."/>
            <person name="Braun E.L."/>
            <person name="Isberg S.R."/>
            <person name="Miles L.G."/>
            <person name="Chong A.Y."/>
            <person name="Gongora J."/>
            <person name="Dalzell P."/>
            <person name="Moran C."/>
            <person name="Bed'hom B."/>
            <person name="Abzhanov A."/>
            <person name="Burgess S.C."/>
            <person name="Cooksey A.M."/>
            <person name="Castoe T.A."/>
            <person name="Crawford N.G."/>
            <person name="Densmore L.D."/>
            <person name="Drew J.C."/>
            <person name="Edwards S.V."/>
            <person name="Faircloth B.C."/>
            <person name="Fujita M.K."/>
            <person name="Greenwold M.J."/>
            <person name="Hoffmann F.G."/>
            <person name="Howard J.M."/>
            <person name="Iguchi T."/>
            <person name="Janes D.E."/>
            <person name="Khan S.Y."/>
            <person name="Kohno S."/>
            <person name="de Koning A.J."/>
            <person name="Lance S.L."/>
            <person name="McCarthy F.M."/>
            <person name="McCormack J.E."/>
            <person name="Merchant M.E."/>
            <person name="Peterson D.G."/>
            <person name="Pollock D.D."/>
            <person name="Pourmand N."/>
            <person name="Raney B.J."/>
            <person name="Roessler K.A."/>
            <person name="Sanford J.R."/>
            <person name="Sawyer R.H."/>
            <person name="Schmidt C.J."/>
            <person name="Triplett E.W."/>
            <person name="Tuberville T.D."/>
            <person name="Venegas-Anaya M."/>
            <person name="Howard J.T."/>
            <person name="Jarvis E.D."/>
            <person name="Guillette L.J.Jr."/>
            <person name="Glenn T.C."/>
            <person name="Green R.E."/>
            <person name="Ray D.A."/>
        </authorList>
    </citation>
    <scope>NUCLEOTIDE SEQUENCE [LARGE SCALE GENOMIC DNA]</scope>
    <source>
        <strain evidence="2">KSC_2009_1</strain>
    </source>
</reference>
<dbReference type="Proteomes" id="UP000050525">
    <property type="component" value="Unassembled WGS sequence"/>
</dbReference>
<dbReference type="InterPro" id="IPR013783">
    <property type="entry name" value="Ig-like_fold"/>
</dbReference>
<evidence type="ECO:0000313" key="2">
    <source>
        <dbReference type="EMBL" id="KYO26290.1"/>
    </source>
</evidence>
<accession>A0A151MPG6</accession>
<feature type="region of interest" description="Disordered" evidence="1">
    <location>
        <begin position="1"/>
        <end position="49"/>
    </location>
</feature>